<protein>
    <submittedName>
        <fullName evidence="1">Uncharacterized protein</fullName>
    </submittedName>
</protein>
<name>A0A919G0X5_9MICO</name>
<accession>A0A919G0X5</accession>
<dbReference type="EMBL" id="BNAS01000005">
    <property type="protein sequence ID" value="GHH76142.1"/>
    <property type="molecule type" value="Genomic_DNA"/>
</dbReference>
<sequence>MIDEITGAKSDIQLGWDYREFPPRMLEIGLVLDPRDAVANKMGALWSRGEVRDYIDIDTVLESGRFSRADVLELADQIEAMPLDRGILAERFRQIALRPADVFVQYHVGSVQRIAIVEQFLDWADDVDPAVVR</sequence>
<gene>
    <name evidence="1" type="ORF">GCM10017772_33960</name>
</gene>
<keyword evidence="2" id="KW-1185">Reference proteome</keyword>
<evidence type="ECO:0000313" key="2">
    <source>
        <dbReference type="Proteomes" id="UP000627369"/>
    </source>
</evidence>
<reference evidence="1" key="1">
    <citation type="journal article" date="2014" name="Int. J. Syst. Evol. Microbiol.">
        <title>Complete genome sequence of Corynebacterium casei LMG S-19264T (=DSM 44701T), isolated from a smear-ripened cheese.</title>
        <authorList>
            <consortium name="US DOE Joint Genome Institute (JGI-PGF)"/>
            <person name="Walter F."/>
            <person name="Albersmeier A."/>
            <person name="Kalinowski J."/>
            <person name="Ruckert C."/>
        </authorList>
    </citation>
    <scope>NUCLEOTIDE SEQUENCE</scope>
    <source>
        <strain evidence="1">CGMCC 4.7398</strain>
    </source>
</reference>
<dbReference type="RefSeq" id="WP_189670470.1">
    <property type="nucleotide sequence ID" value="NZ_BNAS01000005.1"/>
</dbReference>
<dbReference type="AlphaFoldDB" id="A0A919G0X5"/>
<comment type="caution">
    <text evidence="1">The sequence shown here is derived from an EMBL/GenBank/DDBJ whole genome shotgun (WGS) entry which is preliminary data.</text>
</comment>
<proteinExistence type="predicted"/>
<dbReference type="Proteomes" id="UP000627369">
    <property type="component" value="Unassembled WGS sequence"/>
</dbReference>
<evidence type="ECO:0000313" key="1">
    <source>
        <dbReference type="EMBL" id="GHH76142.1"/>
    </source>
</evidence>
<reference evidence="1" key="2">
    <citation type="submission" date="2020-09" db="EMBL/GenBank/DDBJ databases">
        <authorList>
            <person name="Sun Q."/>
            <person name="Zhou Y."/>
        </authorList>
    </citation>
    <scope>NUCLEOTIDE SEQUENCE</scope>
    <source>
        <strain evidence="1">CGMCC 4.7398</strain>
    </source>
</reference>
<organism evidence="1 2">
    <name type="scientific">Promicromonospora soli</name>
    <dbReference type="NCBI Taxonomy" id="2035533"/>
    <lineage>
        <taxon>Bacteria</taxon>
        <taxon>Bacillati</taxon>
        <taxon>Actinomycetota</taxon>
        <taxon>Actinomycetes</taxon>
        <taxon>Micrococcales</taxon>
        <taxon>Promicromonosporaceae</taxon>
        <taxon>Promicromonospora</taxon>
    </lineage>
</organism>